<keyword evidence="3" id="KW-1185">Reference proteome</keyword>
<dbReference type="Proteomes" id="UP000198760">
    <property type="component" value="Unassembled WGS sequence"/>
</dbReference>
<name>A0AAX2F048_9ENTR</name>
<dbReference type="EMBL" id="FOYJ01000019">
    <property type="protein sequence ID" value="SFR26887.1"/>
    <property type="molecule type" value="Genomic_DNA"/>
</dbReference>
<reference evidence="3 4" key="1">
    <citation type="submission" date="2016-10" db="EMBL/GenBank/DDBJ databases">
        <authorList>
            <person name="Varghese N."/>
            <person name="Submissions S."/>
        </authorList>
    </citation>
    <scope>NUCLEOTIDE SEQUENCE [LARGE SCALE GENOMIC DNA]</scope>
    <source>
        <strain evidence="2 3">NFIX06</strain>
        <strain evidence="1 4">NFIX08</strain>
    </source>
</reference>
<accession>A0AAX2F048</accession>
<sequence>MDTQKDDLYRHSSVKGVQCDSILQVVRSKVHIGHCLLNACMPENLLQGNNISPVHHEMACESVTQNMCCLIGWNVRFHVA</sequence>
<gene>
    <name evidence="2" type="ORF">SAMN03159428_05115</name>
    <name evidence="1" type="ORF">SAMN03159514_05102</name>
</gene>
<protein>
    <submittedName>
        <fullName evidence="1">Uncharacterized protein</fullName>
    </submittedName>
</protein>
<proteinExistence type="predicted"/>
<evidence type="ECO:0000313" key="1">
    <source>
        <dbReference type="EMBL" id="SFR26887.1"/>
    </source>
</evidence>
<dbReference type="AlphaFoldDB" id="A0AAX2F048"/>
<evidence type="ECO:0000313" key="4">
    <source>
        <dbReference type="Proteomes" id="UP000199173"/>
    </source>
</evidence>
<comment type="caution">
    <text evidence="1">The sequence shown here is derived from an EMBL/GenBank/DDBJ whole genome shotgun (WGS) entry which is preliminary data.</text>
</comment>
<dbReference type="EMBL" id="FPAV01000022">
    <property type="protein sequence ID" value="SFU18035.1"/>
    <property type="molecule type" value="Genomic_DNA"/>
</dbReference>
<dbReference type="Proteomes" id="UP000199173">
    <property type="component" value="Unassembled WGS sequence"/>
</dbReference>
<evidence type="ECO:0000313" key="2">
    <source>
        <dbReference type="EMBL" id="SFU18035.1"/>
    </source>
</evidence>
<organism evidence="1 4">
    <name type="scientific">Kosakonia radicincitans</name>
    <dbReference type="NCBI Taxonomy" id="283686"/>
    <lineage>
        <taxon>Bacteria</taxon>
        <taxon>Pseudomonadati</taxon>
        <taxon>Pseudomonadota</taxon>
        <taxon>Gammaproteobacteria</taxon>
        <taxon>Enterobacterales</taxon>
        <taxon>Enterobacteriaceae</taxon>
        <taxon>Kosakonia</taxon>
    </lineage>
</organism>
<evidence type="ECO:0000313" key="3">
    <source>
        <dbReference type="Proteomes" id="UP000198760"/>
    </source>
</evidence>